<proteinExistence type="predicted"/>
<reference evidence="1" key="2">
    <citation type="journal article" date="2015" name="Data Brief">
        <title>Shoot transcriptome of the giant reed, Arundo donax.</title>
        <authorList>
            <person name="Barrero R.A."/>
            <person name="Guerrero F.D."/>
            <person name="Moolhuijzen P."/>
            <person name="Goolsby J.A."/>
            <person name="Tidwell J."/>
            <person name="Bellgard S.E."/>
            <person name="Bellgard M.I."/>
        </authorList>
    </citation>
    <scope>NUCLEOTIDE SEQUENCE</scope>
    <source>
        <tissue evidence="1">Shoot tissue taken approximately 20 cm above the soil surface</tissue>
    </source>
</reference>
<evidence type="ECO:0000313" key="1">
    <source>
        <dbReference type="EMBL" id="JAD37321.1"/>
    </source>
</evidence>
<dbReference type="EMBL" id="GBRH01260574">
    <property type="protein sequence ID" value="JAD37321.1"/>
    <property type="molecule type" value="Transcribed_RNA"/>
</dbReference>
<sequence>MNNAECADAKAGFIDKVSHFRKNLEGLKTRLQQINERCNKRYKYAGCIPSTTSVVVDPGMSASYKEAARLVGLDGPKGELINQVKMIRGNK</sequence>
<protein>
    <submittedName>
        <fullName evidence="1">Uncharacterized protein</fullName>
    </submittedName>
</protein>
<reference evidence="1" key="1">
    <citation type="submission" date="2014-09" db="EMBL/GenBank/DDBJ databases">
        <authorList>
            <person name="Magalhaes I.L.F."/>
            <person name="Oliveira U."/>
            <person name="Santos F.R."/>
            <person name="Vidigal T.H.D.A."/>
            <person name="Brescovit A.D."/>
            <person name="Santos A.J."/>
        </authorList>
    </citation>
    <scope>NUCLEOTIDE SEQUENCE</scope>
    <source>
        <tissue evidence="1">Shoot tissue taken approximately 20 cm above the soil surface</tissue>
    </source>
</reference>
<organism evidence="1">
    <name type="scientific">Arundo donax</name>
    <name type="common">Giant reed</name>
    <name type="synonym">Donax arundinaceus</name>
    <dbReference type="NCBI Taxonomy" id="35708"/>
    <lineage>
        <taxon>Eukaryota</taxon>
        <taxon>Viridiplantae</taxon>
        <taxon>Streptophyta</taxon>
        <taxon>Embryophyta</taxon>
        <taxon>Tracheophyta</taxon>
        <taxon>Spermatophyta</taxon>
        <taxon>Magnoliopsida</taxon>
        <taxon>Liliopsida</taxon>
        <taxon>Poales</taxon>
        <taxon>Poaceae</taxon>
        <taxon>PACMAD clade</taxon>
        <taxon>Arundinoideae</taxon>
        <taxon>Arundineae</taxon>
        <taxon>Arundo</taxon>
    </lineage>
</organism>
<accession>A0A0A8ZET2</accession>
<dbReference type="AlphaFoldDB" id="A0A0A8ZET2"/>
<name>A0A0A8ZET2_ARUDO</name>